<dbReference type="Gene3D" id="3.30.70.100">
    <property type="match status" value="1"/>
</dbReference>
<keyword evidence="4" id="KW-1185">Reference proteome</keyword>
<accession>A0A8K0SMK0</accession>
<name>A0A8K0SMK0_9HYPO</name>
<dbReference type="InterPro" id="IPR009799">
    <property type="entry name" value="EthD_dom"/>
</dbReference>
<dbReference type="EMBL" id="JAGPNK010000010">
    <property type="protein sequence ID" value="KAH7312449.1"/>
    <property type="molecule type" value="Genomic_DNA"/>
</dbReference>
<dbReference type="Proteomes" id="UP000813444">
    <property type="component" value="Unassembled WGS sequence"/>
</dbReference>
<comment type="caution">
    <text evidence="3">The sequence shown here is derived from an EMBL/GenBank/DDBJ whole genome shotgun (WGS) entry which is preliminary data.</text>
</comment>
<dbReference type="SUPFAM" id="SSF54909">
    <property type="entry name" value="Dimeric alpha+beta barrel"/>
    <property type="match status" value="1"/>
</dbReference>
<reference evidence="3" key="1">
    <citation type="journal article" date="2021" name="Nat. Commun.">
        <title>Genetic determinants of endophytism in the Arabidopsis root mycobiome.</title>
        <authorList>
            <person name="Mesny F."/>
            <person name="Miyauchi S."/>
            <person name="Thiergart T."/>
            <person name="Pickel B."/>
            <person name="Atanasova L."/>
            <person name="Karlsson M."/>
            <person name="Huettel B."/>
            <person name="Barry K.W."/>
            <person name="Haridas S."/>
            <person name="Chen C."/>
            <person name="Bauer D."/>
            <person name="Andreopoulos W."/>
            <person name="Pangilinan J."/>
            <person name="LaButti K."/>
            <person name="Riley R."/>
            <person name="Lipzen A."/>
            <person name="Clum A."/>
            <person name="Drula E."/>
            <person name="Henrissat B."/>
            <person name="Kohler A."/>
            <person name="Grigoriev I.V."/>
            <person name="Martin F.M."/>
            <person name="Hacquard S."/>
        </authorList>
    </citation>
    <scope>NUCLEOTIDE SEQUENCE</scope>
    <source>
        <strain evidence="3">MPI-CAGE-CH-0235</strain>
    </source>
</reference>
<dbReference type="GO" id="GO:0016491">
    <property type="term" value="F:oxidoreductase activity"/>
    <property type="evidence" value="ECO:0007669"/>
    <property type="project" value="InterPro"/>
</dbReference>
<dbReference type="InterPro" id="IPR011008">
    <property type="entry name" value="Dimeric_a/b-barrel"/>
</dbReference>
<gene>
    <name evidence="3" type="ORF">B0I35DRAFT_480905</name>
</gene>
<comment type="similarity">
    <text evidence="1">Belongs to the tpcK family.</text>
</comment>
<dbReference type="OrthoDB" id="3454835at2759"/>
<evidence type="ECO:0000259" key="2">
    <source>
        <dbReference type="Pfam" id="PF07110"/>
    </source>
</evidence>
<evidence type="ECO:0000256" key="1">
    <source>
        <dbReference type="ARBA" id="ARBA00005986"/>
    </source>
</evidence>
<evidence type="ECO:0000313" key="4">
    <source>
        <dbReference type="Proteomes" id="UP000813444"/>
    </source>
</evidence>
<dbReference type="AlphaFoldDB" id="A0A8K0SMK0"/>
<organism evidence="3 4">
    <name type="scientific">Stachybotrys elegans</name>
    <dbReference type="NCBI Taxonomy" id="80388"/>
    <lineage>
        <taxon>Eukaryota</taxon>
        <taxon>Fungi</taxon>
        <taxon>Dikarya</taxon>
        <taxon>Ascomycota</taxon>
        <taxon>Pezizomycotina</taxon>
        <taxon>Sordariomycetes</taxon>
        <taxon>Hypocreomycetidae</taxon>
        <taxon>Hypocreales</taxon>
        <taxon>Stachybotryaceae</taxon>
        <taxon>Stachybotrys</taxon>
    </lineage>
</organism>
<sequence length="145" mass="17008">MMDTEPLIRISIAVRRKPGISEEEFSHYWAHKHGPLASEWLKRNRIVRYVQYHTTSQHRNLAQGMAEAIGKPLMAYDGVGDFWVRRYEDFEAAFLDPEYKERLQPDEDKFVDRDSVSLTVGVDYVCVDNGEIVHEHSRRFGHTEK</sequence>
<proteinExistence type="inferred from homology"/>
<protein>
    <submittedName>
        <fullName evidence="3">EthD domain-containing protein</fullName>
    </submittedName>
</protein>
<evidence type="ECO:0000313" key="3">
    <source>
        <dbReference type="EMBL" id="KAH7312449.1"/>
    </source>
</evidence>
<feature type="domain" description="EthD" evidence="2">
    <location>
        <begin position="17"/>
        <end position="113"/>
    </location>
</feature>
<dbReference type="Pfam" id="PF07110">
    <property type="entry name" value="EthD"/>
    <property type="match status" value="1"/>
</dbReference>